<dbReference type="GeneID" id="112285571"/>
<dbReference type="PaxDb" id="3218-PP1S35_289V6.1"/>
<dbReference type="OMA" id="DPTIGWA"/>
<dbReference type="Gramene" id="Pp3c8_4130V3.1">
    <property type="protein sequence ID" value="Pp3c8_4130V3.1"/>
    <property type="gene ID" value="Pp3c8_4130"/>
</dbReference>
<evidence type="ECO:0000313" key="2">
    <source>
        <dbReference type="EnsemblPlants" id="Pp3c8_4130V3.1"/>
    </source>
</evidence>
<dbReference type="STRING" id="3218.A9RYB4"/>
<keyword evidence="3" id="KW-1185">Reference proteome</keyword>
<dbReference type="Pfam" id="PF04749">
    <property type="entry name" value="PLAC8"/>
    <property type="match status" value="1"/>
</dbReference>
<sequence length="141" mass="15386">MAYTQTATAQWNSGLCDCFQDCGSFCCSFCCPCVVVGRLAEIIDQGMTSCIGAGCIFYCLQTFTGLGCLYTCGYRARLRAKYGLVPEPCGDCCVDCWCLSCSLSQQHRELQSRGINPSLGWLANREAYEKSAPAPQRMGGY</sequence>
<dbReference type="KEGG" id="ppp:112285571"/>
<dbReference type="InterPro" id="IPR006461">
    <property type="entry name" value="PLAC_motif_containing"/>
</dbReference>
<proteinExistence type="predicted"/>
<dbReference type="RefSeq" id="XP_024382263.1">
    <property type="nucleotide sequence ID" value="XM_024526495.2"/>
</dbReference>
<evidence type="ECO:0000313" key="3">
    <source>
        <dbReference type="Proteomes" id="UP000006727"/>
    </source>
</evidence>
<dbReference type="NCBIfam" id="TIGR01571">
    <property type="entry name" value="A_thal_Cys_rich"/>
    <property type="match status" value="1"/>
</dbReference>
<dbReference type="HOGENOM" id="CLU_083147_1_2_1"/>
<reference evidence="1 3" key="2">
    <citation type="journal article" date="2018" name="Plant J.">
        <title>The Physcomitrella patens chromosome-scale assembly reveals moss genome structure and evolution.</title>
        <authorList>
            <person name="Lang D."/>
            <person name="Ullrich K.K."/>
            <person name="Murat F."/>
            <person name="Fuchs J."/>
            <person name="Jenkins J."/>
            <person name="Haas F.B."/>
            <person name="Piednoel M."/>
            <person name="Gundlach H."/>
            <person name="Van Bel M."/>
            <person name="Meyberg R."/>
            <person name="Vives C."/>
            <person name="Morata J."/>
            <person name="Symeonidi A."/>
            <person name="Hiss M."/>
            <person name="Muchero W."/>
            <person name="Kamisugi Y."/>
            <person name="Saleh O."/>
            <person name="Blanc G."/>
            <person name="Decker E.L."/>
            <person name="van Gessel N."/>
            <person name="Grimwood J."/>
            <person name="Hayes R.D."/>
            <person name="Graham S.W."/>
            <person name="Gunter L.E."/>
            <person name="McDaniel S.F."/>
            <person name="Hoernstein S.N.W."/>
            <person name="Larsson A."/>
            <person name="Li F.W."/>
            <person name="Perroud P.F."/>
            <person name="Phillips J."/>
            <person name="Ranjan P."/>
            <person name="Rokshar D.S."/>
            <person name="Rothfels C.J."/>
            <person name="Schneider L."/>
            <person name="Shu S."/>
            <person name="Stevenson D.W."/>
            <person name="Thummler F."/>
            <person name="Tillich M."/>
            <person name="Villarreal Aguilar J.C."/>
            <person name="Widiez T."/>
            <person name="Wong G.K."/>
            <person name="Wymore A."/>
            <person name="Zhang Y."/>
            <person name="Zimmer A.D."/>
            <person name="Quatrano R.S."/>
            <person name="Mayer K.F.X."/>
            <person name="Goodstein D."/>
            <person name="Casacuberta J.M."/>
            <person name="Vandepoele K."/>
            <person name="Reski R."/>
            <person name="Cuming A.C."/>
            <person name="Tuskan G.A."/>
            <person name="Maumus F."/>
            <person name="Salse J."/>
            <person name="Schmutz J."/>
            <person name="Rensing S.A."/>
        </authorList>
    </citation>
    <scope>NUCLEOTIDE SEQUENCE [LARGE SCALE GENOMIC DNA]</scope>
    <source>
        <strain evidence="2 3">cv. Gransden 2004</strain>
    </source>
</reference>
<protein>
    <submittedName>
        <fullName evidence="1 2">Uncharacterized protein</fullName>
    </submittedName>
</protein>
<evidence type="ECO:0000313" key="1">
    <source>
        <dbReference type="EMBL" id="PNR49248.1"/>
    </source>
</evidence>
<dbReference type="OrthoDB" id="1045822at2759"/>
<dbReference type="PANTHER" id="PTHR15907">
    <property type="entry name" value="DUF614 FAMILY PROTEIN-RELATED"/>
    <property type="match status" value="1"/>
</dbReference>
<dbReference type="EnsemblPlants" id="Pp3c8_4130V3.1">
    <property type="protein sequence ID" value="Pp3c8_4130V3.1"/>
    <property type="gene ID" value="Pp3c8_4130"/>
</dbReference>
<reference evidence="2" key="3">
    <citation type="submission" date="2020-12" db="UniProtKB">
        <authorList>
            <consortium name="EnsemblPlants"/>
        </authorList>
    </citation>
    <scope>IDENTIFICATION</scope>
</reference>
<dbReference type="Proteomes" id="UP000006727">
    <property type="component" value="Chromosome 8"/>
</dbReference>
<dbReference type="EnsemblPlants" id="Pp3c8_4130V3.2">
    <property type="protein sequence ID" value="Pp3c8_4130V3.2"/>
    <property type="gene ID" value="Pp3c8_4130"/>
</dbReference>
<dbReference type="eggNOG" id="ENOG502S668">
    <property type="taxonomic scope" value="Eukaryota"/>
</dbReference>
<organism evidence="1">
    <name type="scientific">Physcomitrium patens</name>
    <name type="common">Spreading-leaved earth moss</name>
    <name type="synonym">Physcomitrella patens</name>
    <dbReference type="NCBI Taxonomy" id="3218"/>
    <lineage>
        <taxon>Eukaryota</taxon>
        <taxon>Viridiplantae</taxon>
        <taxon>Streptophyta</taxon>
        <taxon>Embryophyta</taxon>
        <taxon>Bryophyta</taxon>
        <taxon>Bryophytina</taxon>
        <taxon>Bryopsida</taxon>
        <taxon>Funariidae</taxon>
        <taxon>Funariales</taxon>
        <taxon>Funariaceae</taxon>
        <taxon>Physcomitrium</taxon>
    </lineage>
</organism>
<dbReference type="Gramene" id="Pp3c8_4130V3.2">
    <property type="protein sequence ID" value="Pp3c8_4130V3.2"/>
    <property type="gene ID" value="Pp3c8_4130"/>
</dbReference>
<accession>A9RYB4</accession>
<dbReference type="EMBL" id="ABEU02000008">
    <property type="protein sequence ID" value="PNR49248.1"/>
    <property type="molecule type" value="Genomic_DNA"/>
</dbReference>
<dbReference type="AlphaFoldDB" id="A9RYB4"/>
<gene>
    <name evidence="2" type="primary">LOC112285571</name>
    <name evidence="1" type="ORF">PHYPA_011144</name>
</gene>
<name>A9RYB4_PHYPA</name>
<reference evidence="1 3" key="1">
    <citation type="journal article" date="2008" name="Science">
        <title>The Physcomitrella genome reveals evolutionary insights into the conquest of land by plants.</title>
        <authorList>
            <person name="Rensing S."/>
            <person name="Lang D."/>
            <person name="Zimmer A."/>
            <person name="Terry A."/>
            <person name="Salamov A."/>
            <person name="Shapiro H."/>
            <person name="Nishiyama T."/>
            <person name="Perroud P.-F."/>
            <person name="Lindquist E."/>
            <person name="Kamisugi Y."/>
            <person name="Tanahashi T."/>
            <person name="Sakakibara K."/>
            <person name="Fujita T."/>
            <person name="Oishi K."/>
            <person name="Shin-I T."/>
            <person name="Kuroki Y."/>
            <person name="Toyoda A."/>
            <person name="Suzuki Y."/>
            <person name="Hashimoto A."/>
            <person name="Yamaguchi K."/>
            <person name="Sugano A."/>
            <person name="Kohara Y."/>
            <person name="Fujiyama A."/>
            <person name="Anterola A."/>
            <person name="Aoki S."/>
            <person name="Ashton N."/>
            <person name="Barbazuk W.B."/>
            <person name="Barker E."/>
            <person name="Bennetzen J."/>
            <person name="Bezanilla M."/>
            <person name="Blankenship R."/>
            <person name="Cho S.H."/>
            <person name="Dutcher S."/>
            <person name="Estelle M."/>
            <person name="Fawcett J.A."/>
            <person name="Gundlach H."/>
            <person name="Hanada K."/>
            <person name="Heyl A."/>
            <person name="Hicks K.A."/>
            <person name="Hugh J."/>
            <person name="Lohr M."/>
            <person name="Mayer K."/>
            <person name="Melkozernov A."/>
            <person name="Murata T."/>
            <person name="Nelson D."/>
            <person name="Pils B."/>
            <person name="Prigge M."/>
            <person name="Reiss B."/>
            <person name="Renner T."/>
            <person name="Rombauts S."/>
            <person name="Rushton P."/>
            <person name="Sanderfoot A."/>
            <person name="Schween G."/>
            <person name="Shiu S.-H."/>
            <person name="Stueber K."/>
            <person name="Theodoulou F.L."/>
            <person name="Tu H."/>
            <person name="Van de Peer Y."/>
            <person name="Verrier P.J."/>
            <person name="Waters E."/>
            <person name="Wood A."/>
            <person name="Yang L."/>
            <person name="Cove D."/>
            <person name="Cuming A."/>
            <person name="Hasebe M."/>
            <person name="Lucas S."/>
            <person name="Mishler D.B."/>
            <person name="Reski R."/>
            <person name="Grigoriev I."/>
            <person name="Quatrano R.S."/>
            <person name="Boore J.L."/>
        </authorList>
    </citation>
    <scope>NUCLEOTIDE SEQUENCE [LARGE SCALE GENOMIC DNA]</scope>
    <source>
        <strain evidence="2 3">cv. Gransden 2004</strain>
    </source>
</reference>